<sequence>MKPKTRFYVYVAFLLLSVFCLGGSVVLCLFDGEMRNYLTVLILSCCAVTFLYLLRQMLNLNDKG</sequence>
<evidence type="ECO:0000256" key="1">
    <source>
        <dbReference type="SAM" id="Phobius"/>
    </source>
</evidence>
<keyword evidence="3" id="KW-1185">Reference proteome</keyword>
<feature type="transmembrane region" description="Helical" evidence="1">
    <location>
        <begin position="7"/>
        <end position="30"/>
    </location>
</feature>
<gene>
    <name evidence="2" type="ORF">H8S08_08905</name>
</gene>
<keyword evidence="1" id="KW-1133">Transmembrane helix</keyword>
<accession>A0ABR7CN83</accession>
<keyword evidence="1" id="KW-0812">Transmembrane</keyword>
<reference evidence="2 3" key="1">
    <citation type="submission" date="2020-08" db="EMBL/GenBank/DDBJ databases">
        <title>Genome public.</title>
        <authorList>
            <person name="Liu C."/>
            <person name="Sun Q."/>
        </authorList>
    </citation>
    <scope>NUCLEOTIDE SEQUENCE [LARGE SCALE GENOMIC DNA]</scope>
    <source>
        <strain evidence="2 3">New-7</strain>
    </source>
</reference>
<name>A0ABR7CN83_9BACT</name>
<proteinExistence type="predicted"/>
<evidence type="ECO:0000313" key="2">
    <source>
        <dbReference type="EMBL" id="MBC5617132.1"/>
    </source>
</evidence>
<dbReference type="RefSeq" id="WP_055205262.1">
    <property type="nucleotide sequence ID" value="NZ_JACOOK010000004.1"/>
</dbReference>
<comment type="caution">
    <text evidence="2">The sequence shown here is derived from an EMBL/GenBank/DDBJ whole genome shotgun (WGS) entry which is preliminary data.</text>
</comment>
<keyword evidence="1" id="KW-0472">Membrane</keyword>
<feature type="transmembrane region" description="Helical" evidence="1">
    <location>
        <begin position="36"/>
        <end position="54"/>
    </location>
</feature>
<dbReference type="Proteomes" id="UP000636891">
    <property type="component" value="Unassembled WGS sequence"/>
</dbReference>
<protein>
    <submittedName>
        <fullName evidence="2">Uncharacterized protein</fullName>
    </submittedName>
</protein>
<organism evidence="2 3">
    <name type="scientific">Alistipes hominis</name>
    <dbReference type="NCBI Taxonomy" id="2763015"/>
    <lineage>
        <taxon>Bacteria</taxon>
        <taxon>Pseudomonadati</taxon>
        <taxon>Bacteroidota</taxon>
        <taxon>Bacteroidia</taxon>
        <taxon>Bacteroidales</taxon>
        <taxon>Rikenellaceae</taxon>
        <taxon>Alistipes</taxon>
    </lineage>
</organism>
<dbReference type="EMBL" id="JACOOK010000004">
    <property type="protein sequence ID" value="MBC5617132.1"/>
    <property type="molecule type" value="Genomic_DNA"/>
</dbReference>
<evidence type="ECO:0000313" key="3">
    <source>
        <dbReference type="Proteomes" id="UP000636891"/>
    </source>
</evidence>